<dbReference type="Proteomes" id="UP001157502">
    <property type="component" value="Chromosome 15"/>
</dbReference>
<evidence type="ECO:0000313" key="1">
    <source>
        <dbReference type="EMBL" id="KAJ8001153.1"/>
    </source>
</evidence>
<name>A0ACC2GBN6_DALPE</name>
<keyword evidence="2" id="KW-1185">Reference proteome</keyword>
<gene>
    <name evidence="1" type="ORF">DPEC_G00188280</name>
</gene>
<protein>
    <submittedName>
        <fullName evidence="1">Uncharacterized protein</fullName>
    </submittedName>
</protein>
<dbReference type="EMBL" id="CM055742">
    <property type="protein sequence ID" value="KAJ8001153.1"/>
    <property type="molecule type" value="Genomic_DNA"/>
</dbReference>
<accession>A0ACC2GBN6</accession>
<sequence>MKDAVDDEGVRGSDDKDERSGMGSGGRTRGRSEEGPGGMKRRVVRRKGRRRVGGRMKGDLAGEGAVWRRREGLRRFKGKRRLPWLAVICRGGH</sequence>
<evidence type="ECO:0000313" key="2">
    <source>
        <dbReference type="Proteomes" id="UP001157502"/>
    </source>
</evidence>
<reference evidence="1" key="1">
    <citation type="submission" date="2021-05" db="EMBL/GenBank/DDBJ databases">
        <authorList>
            <person name="Pan Q."/>
            <person name="Jouanno E."/>
            <person name="Zahm M."/>
            <person name="Klopp C."/>
            <person name="Cabau C."/>
            <person name="Louis A."/>
            <person name="Berthelot C."/>
            <person name="Parey E."/>
            <person name="Roest Crollius H."/>
            <person name="Montfort J."/>
            <person name="Robinson-Rechavi M."/>
            <person name="Bouchez O."/>
            <person name="Lampietro C."/>
            <person name="Lopez Roques C."/>
            <person name="Donnadieu C."/>
            <person name="Postlethwait J."/>
            <person name="Bobe J."/>
            <person name="Dillon D."/>
            <person name="Chandos A."/>
            <person name="von Hippel F."/>
            <person name="Guiguen Y."/>
        </authorList>
    </citation>
    <scope>NUCLEOTIDE SEQUENCE</scope>
    <source>
        <strain evidence="1">YG-Jan2019</strain>
    </source>
</reference>
<organism evidence="1 2">
    <name type="scientific">Dallia pectoralis</name>
    <name type="common">Alaska blackfish</name>
    <dbReference type="NCBI Taxonomy" id="75939"/>
    <lineage>
        <taxon>Eukaryota</taxon>
        <taxon>Metazoa</taxon>
        <taxon>Chordata</taxon>
        <taxon>Craniata</taxon>
        <taxon>Vertebrata</taxon>
        <taxon>Euteleostomi</taxon>
        <taxon>Actinopterygii</taxon>
        <taxon>Neopterygii</taxon>
        <taxon>Teleostei</taxon>
        <taxon>Protacanthopterygii</taxon>
        <taxon>Esociformes</taxon>
        <taxon>Umbridae</taxon>
        <taxon>Dallia</taxon>
    </lineage>
</organism>
<comment type="caution">
    <text evidence="1">The sequence shown here is derived from an EMBL/GenBank/DDBJ whole genome shotgun (WGS) entry which is preliminary data.</text>
</comment>
<proteinExistence type="predicted"/>